<evidence type="ECO:0000256" key="3">
    <source>
        <dbReference type="ARBA" id="ARBA00022692"/>
    </source>
</evidence>
<dbReference type="AlphaFoldDB" id="R7QME0"/>
<dbReference type="OrthoDB" id="10255013at2759"/>
<dbReference type="GO" id="GO:0006886">
    <property type="term" value="P:intracellular protein transport"/>
    <property type="evidence" value="ECO:0007669"/>
    <property type="project" value="TreeGrafter"/>
</dbReference>
<dbReference type="Pfam" id="PF00804">
    <property type="entry name" value="Syntaxin"/>
    <property type="match status" value="1"/>
</dbReference>
<proteinExistence type="inferred from homology"/>
<dbReference type="GO" id="GO:0048278">
    <property type="term" value="P:vesicle docking"/>
    <property type="evidence" value="ECO:0007669"/>
    <property type="project" value="TreeGrafter"/>
</dbReference>
<dbReference type="PANTHER" id="PTHR19957">
    <property type="entry name" value="SYNTAXIN"/>
    <property type="match status" value="1"/>
</dbReference>
<comment type="subcellular location">
    <subcellularLocation>
        <location evidence="1">Membrane</location>
        <topology evidence="1">Single-pass type IV membrane protein</topology>
    </subcellularLocation>
</comment>
<evidence type="ECO:0000256" key="4">
    <source>
        <dbReference type="ARBA" id="ARBA00022989"/>
    </source>
</evidence>
<dbReference type="GO" id="GO:0012505">
    <property type="term" value="C:endomembrane system"/>
    <property type="evidence" value="ECO:0007669"/>
    <property type="project" value="TreeGrafter"/>
</dbReference>
<dbReference type="Pfam" id="PF05739">
    <property type="entry name" value="SNARE"/>
    <property type="match status" value="1"/>
</dbReference>
<dbReference type="GeneID" id="17317693"/>
<accession>R7QME0</accession>
<feature type="domain" description="T-SNARE coiled-coil homology" evidence="8">
    <location>
        <begin position="176"/>
        <end position="238"/>
    </location>
</feature>
<gene>
    <name evidence="9" type="ORF">CHC_T00008294001</name>
</gene>
<evidence type="ECO:0000313" key="9">
    <source>
        <dbReference type="EMBL" id="CDF39677.1"/>
    </source>
</evidence>
<evidence type="ECO:0000313" key="10">
    <source>
        <dbReference type="Proteomes" id="UP000012073"/>
    </source>
</evidence>
<comment type="similarity">
    <text evidence="2">Belongs to the syntaxin family.</text>
</comment>
<dbReference type="GO" id="GO:0000149">
    <property type="term" value="F:SNARE binding"/>
    <property type="evidence" value="ECO:0007669"/>
    <property type="project" value="TreeGrafter"/>
</dbReference>
<sequence length="272" mass="29464">MSASPHVELDLGAALPGASPSESAFETRTSRLDADLTHLARSLSASQTLLSRPDAAPAALTPHMDALHALAASVRRDLAALAAQNSAAAADPASGPATVRIRVARFEALSKRFSAFLTDYEAAREAYRLVLHNDVRQGLADLDPALDSAAVDHAMTRPAGMDAVLERASPDLKWQVRDIRERNSQLVKLNADVATLHDMFTELSFLTENQQGLINDIELNVQHVKGDVKRADDEIVEAHKYQTSARKKKMIIFILLAIILIIIAVVIVIVVT</sequence>
<evidence type="ECO:0000256" key="6">
    <source>
        <dbReference type="SAM" id="MobiDB-lite"/>
    </source>
</evidence>
<dbReference type="InterPro" id="IPR010989">
    <property type="entry name" value="SNARE"/>
</dbReference>
<organism evidence="9 10">
    <name type="scientific">Chondrus crispus</name>
    <name type="common">Carrageen Irish moss</name>
    <name type="synonym">Polymorpha crispa</name>
    <dbReference type="NCBI Taxonomy" id="2769"/>
    <lineage>
        <taxon>Eukaryota</taxon>
        <taxon>Rhodophyta</taxon>
        <taxon>Florideophyceae</taxon>
        <taxon>Rhodymeniophycidae</taxon>
        <taxon>Gigartinales</taxon>
        <taxon>Gigartinaceae</taxon>
        <taxon>Chondrus</taxon>
    </lineage>
</organism>
<dbReference type="SUPFAM" id="SSF47661">
    <property type="entry name" value="t-snare proteins"/>
    <property type="match status" value="1"/>
</dbReference>
<feature type="region of interest" description="Disordered" evidence="6">
    <location>
        <begin position="1"/>
        <end position="22"/>
    </location>
</feature>
<dbReference type="EMBL" id="HG002067">
    <property type="protein sequence ID" value="CDF39677.1"/>
    <property type="molecule type" value="Genomic_DNA"/>
</dbReference>
<dbReference type="GO" id="GO:0031201">
    <property type="term" value="C:SNARE complex"/>
    <property type="evidence" value="ECO:0007669"/>
    <property type="project" value="TreeGrafter"/>
</dbReference>
<name>R7QME0_CHOCR</name>
<keyword evidence="10" id="KW-1185">Reference proteome</keyword>
<reference evidence="10" key="1">
    <citation type="journal article" date="2013" name="Proc. Natl. Acad. Sci. U.S.A.">
        <title>Genome structure and metabolic features in the red seaweed Chondrus crispus shed light on evolution of the Archaeplastida.</title>
        <authorList>
            <person name="Collen J."/>
            <person name="Porcel B."/>
            <person name="Carre W."/>
            <person name="Ball S.G."/>
            <person name="Chaparro C."/>
            <person name="Tonon T."/>
            <person name="Barbeyron T."/>
            <person name="Michel G."/>
            <person name="Noel B."/>
            <person name="Valentin K."/>
            <person name="Elias M."/>
            <person name="Artiguenave F."/>
            <person name="Arun A."/>
            <person name="Aury J.M."/>
            <person name="Barbosa-Neto J.F."/>
            <person name="Bothwell J.H."/>
            <person name="Bouget F.Y."/>
            <person name="Brillet L."/>
            <person name="Cabello-Hurtado F."/>
            <person name="Capella-Gutierrez S."/>
            <person name="Charrier B."/>
            <person name="Cladiere L."/>
            <person name="Cock J.M."/>
            <person name="Coelho S.M."/>
            <person name="Colleoni C."/>
            <person name="Czjzek M."/>
            <person name="Da Silva C."/>
            <person name="Delage L."/>
            <person name="Denoeud F."/>
            <person name="Deschamps P."/>
            <person name="Dittami S.M."/>
            <person name="Gabaldon T."/>
            <person name="Gachon C.M."/>
            <person name="Groisillier A."/>
            <person name="Herve C."/>
            <person name="Jabbari K."/>
            <person name="Katinka M."/>
            <person name="Kloareg B."/>
            <person name="Kowalczyk N."/>
            <person name="Labadie K."/>
            <person name="Leblanc C."/>
            <person name="Lopez P.J."/>
            <person name="McLachlan D.H."/>
            <person name="Meslet-Cladiere L."/>
            <person name="Moustafa A."/>
            <person name="Nehr Z."/>
            <person name="Nyvall Collen P."/>
            <person name="Panaud O."/>
            <person name="Partensky F."/>
            <person name="Poulain J."/>
            <person name="Rensing S.A."/>
            <person name="Rousvoal S."/>
            <person name="Samson G."/>
            <person name="Symeonidi A."/>
            <person name="Weissenbach J."/>
            <person name="Zambounis A."/>
            <person name="Wincker P."/>
            <person name="Boyen C."/>
        </authorList>
    </citation>
    <scope>NUCLEOTIDE SEQUENCE [LARGE SCALE GENOMIC DNA]</scope>
    <source>
        <strain evidence="10">cv. Stackhouse</strain>
    </source>
</reference>
<protein>
    <submittedName>
        <fullName evidence="9">Containing a SNARE domain</fullName>
    </submittedName>
</protein>
<dbReference type="Proteomes" id="UP000012073">
    <property type="component" value="Unassembled WGS sequence"/>
</dbReference>
<dbReference type="STRING" id="2769.R7QME0"/>
<keyword evidence="4 7" id="KW-1133">Transmembrane helix</keyword>
<dbReference type="Gene3D" id="1.20.5.110">
    <property type="match status" value="1"/>
</dbReference>
<dbReference type="GO" id="GO:0006887">
    <property type="term" value="P:exocytosis"/>
    <property type="evidence" value="ECO:0007669"/>
    <property type="project" value="TreeGrafter"/>
</dbReference>
<keyword evidence="5 7" id="KW-0472">Membrane</keyword>
<dbReference type="GO" id="GO:0006906">
    <property type="term" value="P:vesicle fusion"/>
    <property type="evidence" value="ECO:0007669"/>
    <property type="project" value="TreeGrafter"/>
</dbReference>
<evidence type="ECO:0000256" key="7">
    <source>
        <dbReference type="SAM" id="Phobius"/>
    </source>
</evidence>
<dbReference type="GO" id="GO:0005886">
    <property type="term" value="C:plasma membrane"/>
    <property type="evidence" value="ECO:0007669"/>
    <property type="project" value="TreeGrafter"/>
</dbReference>
<evidence type="ECO:0000259" key="8">
    <source>
        <dbReference type="PROSITE" id="PS50192"/>
    </source>
</evidence>
<dbReference type="InterPro" id="IPR000727">
    <property type="entry name" value="T_SNARE_dom"/>
</dbReference>
<dbReference type="SMART" id="SM00397">
    <property type="entry name" value="t_SNARE"/>
    <property type="match status" value="1"/>
</dbReference>
<evidence type="ECO:0000256" key="2">
    <source>
        <dbReference type="ARBA" id="ARBA00009063"/>
    </source>
</evidence>
<dbReference type="Gene3D" id="1.20.58.70">
    <property type="match status" value="1"/>
</dbReference>
<dbReference type="GO" id="GO:0005484">
    <property type="term" value="F:SNAP receptor activity"/>
    <property type="evidence" value="ECO:0007669"/>
    <property type="project" value="TreeGrafter"/>
</dbReference>
<dbReference type="RefSeq" id="XP_005709971.1">
    <property type="nucleotide sequence ID" value="XM_005709914.1"/>
</dbReference>
<dbReference type="PROSITE" id="PS50192">
    <property type="entry name" value="T_SNARE"/>
    <property type="match status" value="1"/>
</dbReference>
<evidence type="ECO:0000256" key="1">
    <source>
        <dbReference type="ARBA" id="ARBA00004211"/>
    </source>
</evidence>
<feature type="transmembrane region" description="Helical" evidence="7">
    <location>
        <begin position="250"/>
        <end position="271"/>
    </location>
</feature>
<evidence type="ECO:0000256" key="5">
    <source>
        <dbReference type="ARBA" id="ARBA00023136"/>
    </source>
</evidence>
<dbReference type="CDD" id="cd15848">
    <property type="entry name" value="SNARE_syntaxin1-like"/>
    <property type="match status" value="1"/>
</dbReference>
<dbReference type="InterPro" id="IPR006011">
    <property type="entry name" value="Syntaxin_N"/>
</dbReference>
<keyword evidence="3 7" id="KW-0812">Transmembrane</keyword>
<dbReference type="OMA" id="ESHRENC"/>
<dbReference type="KEGG" id="ccp:CHC_T00008294001"/>
<dbReference type="Gramene" id="CDF39677">
    <property type="protein sequence ID" value="CDF39677"/>
    <property type="gene ID" value="CHC_T00008294001"/>
</dbReference>
<dbReference type="InterPro" id="IPR045242">
    <property type="entry name" value="Syntaxin"/>
</dbReference>
<dbReference type="PANTHER" id="PTHR19957:SF307">
    <property type="entry name" value="PROTEIN SSO1-RELATED"/>
    <property type="match status" value="1"/>
</dbReference>